<feature type="region of interest" description="Disordered" evidence="5">
    <location>
        <begin position="171"/>
        <end position="193"/>
    </location>
</feature>
<dbReference type="AlphaFoldDB" id="A0A8B7PJA4"/>
<dbReference type="Pfam" id="PF03953">
    <property type="entry name" value="Tubulin_C"/>
    <property type="match status" value="1"/>
</dbReference>
<dbReference type="GO" id="GO:0005874">
    <property type="term" value="C:microtubule"/>
    <property type="evidence" value="ECO:0007669"/>
    <property type="project" value="UniProtKB-KW"/>
</dbReference>
<feature type="compositionally biased region" description="Low complexity" evidence="5">
    <location>
        <begin position="171"/>
        <end position="190"/>
    </location>
</feature>
<dbReference type="OrthoDB" id="10416072at2759"/>
<accession>A0A8B7PJA4</accession>
<feature type="domain" description="Tubulin/FtsZ 2-layer sandwich" evidence="6">
    <location>
        <begin position="161"/>
        <end position="280"/>
    </location>
</feature>
<dbReference type="InterPro" id="IPR000217">
    <property type="entry name" value="Tubulin"/>
</dbReference>
<evidence type="ECO:0000256" key="5">
    <source>
        <dbReference type="SAM" id="MobiDB-lite"/>
    </source>
</evidence>
<organism evidence="7 8">
    <name type="scientific">Hyalella azteca</name>
    <name type="common">Amphipod</name>
    <dbReference type="NCBI Taxonomy" id="294128"/>
    <lineage>
        <taxon>Eukaryota</taxon>
        <taxon>Metazoa</taxon>
        <taxon>Ecdysozoa</taxon>
        <taxon>Arthropoda</taxon>
        <taxon>Crustacea</taxon>
        <taxon>Multicrustacea</taxon>
        <taxon>Malacostraca</taxon>
        <taxon>Eumalacostraca</taxon>
        <taxon>Peracarida</taxon>
        <taxon>Amphipoda</taxon>
        <taxon>Senticaudata</taxon>
        <taxon>Talitrida</taxon>
        <taxon>Talitroidea</taxon>
        <taxon>Hyalellidae</taxon>
        <taxon>Hyalella</taxon>
    </lineage>
</organism>
<dbReference type="InterPro" id="IPR023123">
    <property type="entry name" value="Tubulin_C"/>
</dbReference>
<dbReference type="Gene3D" id="1.10.287.600">
    <property type="entry name" value="Helix hairpin bin"/>
    <property type="match status" value="1"/>
</dbReference>
<dbReference type="SUPFAM" id="SSF52490">
    <property type="entry name" value="Tubulin nucleotide-binding domain-like"/>
    <property type="match status" value="1"/>
</dbReference>
<comment type="similarity">
    <text evidence="1">Belongs to the tubulin family.</text>
</comment>
<feature type="compositionally biased region" description="Basic residues" evidence="5">
    <location>
        <begin position="372"/>
        <end position="387"/>
    </location>
</feature>
<dbReference type="SUPFAM" id="SSF55307">
    <property type="entry name" value="Tubulin C-terminal domain-like"/>
    <property type="match status" value="2"/>
</dbReference>
<protein>
    <submittedName>
        <fullName evidence="8">Tubulin alpha chain-like</fullName>
    </submittedName>
</protein>
<dbReference type="KEGG" id="hazt:108681537"/>
<keyword evidence="2" id="KW-0493">Microtubule</keyword>
<dbReference type="GO" id="GO:0005525">
    <property type="term" value="F:GTP binding"/>
    <property type="evidence" value="ECO:0007669"/>
    <property type="project" value="UniProtKB-KW"/>
</dbReference>
<evidence type="ECO:0000256" key="4">
    <source>
        <dbReference type="ARBA" id="ARBA00023134"/>
    </source>
</evidence>
<name>A0A8B7PJA4_HYAAZ</name>
<dbReference type="Proteomes" id="UP000694843">
    <property type="component" value="Unplaced"/>
</dbReference>
<gene>
    <name evidence="8" type="primary">LOC108681537</name>
</gene>
<dbReference type="RefSeq" id="XP_018026070.1">
    <property type="nucleotide sequence ID" value="XM_018170581.2"/>
</dbReference>
<keyword evidence="4" id="KW-0342">GTP-binding</keyword>
<evidence type="ECO:0000256" key="1">
    <source>
        <dbReference type="ARBA" id="ARBA00009636"/>
    </source>
</evidence>
<dbReference type="Gene3D" id="3.30.1330.20">
    <property type="entry name" value="Tubulin/FtsZ, C-terminal domain"/>
    <property type="match status" value="1"/>
</dbReference>
<evidence type="ECO:0000313" key="8">
    <source>
        <dbReference type="RefSeq" id="XP_018026070.1"/>
    </source>
</evidence>
<dbReference type="Gene3D" id="3.40.50.1440">
    <property type="entry name" value="Tubulin/FtsZ, GTPase domain"/>
    <property type="match status" value="1"/>
</dbReference>
<feature type="region of interest" description="Disordered" evidence="5">
    <location>
        <begin position="343"/>
        <end position="387"/>
    </location>
</feature>
<dbReference type="InterPro" id="IPR036525">
    <property type="entry name" value="Tubulin/FtsZ_GTPase_sf"/>
</dbReference>
<reference evidence="8" key="1">
    <citation type="submission" date="2025-08" db="UniProtKB">
        <authorList>
            <consortium name="RefSeq"/>
        </authorList>
    </citation>
    <scope>IDENTIFICATION</scope>
    <source>
        <tissue evidence="8">Whole organism</tissue>
    </source>
</reference>
<dbReference type="InterPro" id="IPR018316">
    <property type="entry name" value="Tubulin/FtsZ_2-layer-sand-dom"/>
</dbReference>
<proteinExistence type="inferred from homology"/>
<dbReference type="PANTHER" id="PTHR11588">
    <property type="entry name" value="TUBULIN"/>
    <property type="match status" value="1"/>
</dbReference>
<keyword evidence="3" id="KW-0547">Nucleotide-binding</keyword>
<sequence length="387" mass="43076">MPSTKVLSAVVEPYNAVLSCHNSLQRCSASFAADNSFMYDLAYHRLAIRRPTFRHINAIFSQTISAVTGSLRFDGALSMGLSEICTNLVPFPRLQFISTNYAPLVPPQHVTFNRFTTMDITRSVFQSADPKEELLQQDVPVTPSSTMSSFSAPSSTQLSFFTPLPPIRRSSFSAPSSAPSTSSSTSSTSPMWSGPLSPGVHMACCLMYRGQVKPSDVTTAIKKVIQKRAINFVSWTPTGFKVGVNYQPVTTLPELGLPRLPRSVCVLSNTTSARHQWEKLAADFDKLFSKKAFCFWYLDEGMSLEDLTEAREDVAVMIKEYMDVEEMTSREAARRKIETESLVDSKTESLVNSKTESLVDGNAGDARVDDKKRRRMKRPRLRNHSLP</sequence>
<evidence type="ECO:0000256" key="2">
    <source>
        <dbReference type="ARBA" id="ARBA00022701"/>
    </source>
</evidence>
<evidence type="ECO:0000259" key="6">
    <source>
        <dbReference type="Pfam" id="PF03953"/>
    </source>
</evidence>
<dbReference type="InterPro" id="IPR008280">
    <property type="entry name" value="Tub_FtsZ_C"/>
</dbReference>
<dbReference type="GeneID" id="108681537"/>
<dbReference type="GO" id="GO:0007017">
    <property type="term" value="P:microtubule-based process"/>
    <property type="evidence" value="ECO:0007669"/>
    <property type="project" value="InterPro"/>
</dbReference>
<evidence type="ECO:0000313" key="7">
    <source>
        <dbReference type="Proteomes" id="UP000694843"/>
    </source>
</evidence>
<evidence type="ECO:0000256" key="3">
    <source>
        <dbReference type="ARBA" id="ARBA00022741"/>
    </source>
</evidence>
<dbReference type="InterPro" id="IPR037103">
    <property type="entry name" value="Tubulin/FtsZ-like_C"/>
</dbReference>
<keyword evidence="7" id="KW-1185">Reference proteome</keyword>